<dbReference type="EMBL" id="LNYL01000009">
    <property type="protein sequence ID" value="KTD31076.1"/>
    <property type="molecule type" value="Genomic_DNA"/>
</dbReference>
<feature type="transmembrane region" description="Helical" evidence="8">
    <location>
        <begin position="12"/>
        <end position="41"/>
    </location>
</feature>
<dbReference type="GO" id="GO:0005886">
    <property type="term" value="C:plasma membrane"/>
    <property type="evidence" value="ECO:0007669"/>
    <property type="project" value="UniProtKB-SubCell"/>
</dbReference>
<dbReference type="Pfam" id="PF05099">
    <property type="entry name" value="TerB"/>
    <property type="match status" value="1"/>
</dbReference>
<feature type="topological domain" description="Periplasmic" evidence="7">
    <location>
        <begin position="1"/>
        <end position="15"/>
    </location>
</feature>
<comment type="function">
    <text evidence="7">Regulatory DnaK co-chaperone. Direct interaction between DnaK and DjlA is needed for the induction of the wcaABCDE operon, involved in the synthesis of a colanic acid polysaccharide capsule, possibly through activation of the RcsB/RcsC phosphotransfer signaling pathway. The colanic acid capsule may help the bacterium survive conditions outside the host.</text>
</comment>
<protein>
    <recommendedName>
        <fullName evidence="7">Co-chaperone protein DjlA</fullName>
    </recommendedName>
</protein>
<comment type="caution">
    <text evidence="10">The sequence shown here is derived from an EMBL/GenBank/DDBJ whole genome shotgun (WGS) entry which is preliminary data.</text>
</comment>
<dbReference type="InterPro" id="IPR029024">
    <property type="entry name" value="TerB-like"/>
</dbReference>
<name>A0A0W0WFE9_9GAMM</name>
<dbReference type="Proteomes" id="UP000054908">
    <property type="component" value="Unassembled WGS sequence"/>
</dbReference>
<dbReference type="CDD" id="cd07316">
    <property type="entry name" value="terB_like_DjlA"/>
    <property type="match status" value="1"/>
</dbReference>
<organism evidence="10 11">
    <name type="scientific">Legionella maceachernii</name>
    <dbReference type="NCBI Taxonomy" id="466"/>
    <lineage>
        <taxon>Bacteria</taxon>
        <taxon>Pseudomonadati</taxon>
        <taxon>Pseudomonadota</taxon>
        <taxon>Gammaproteobacteria</taxon>
        <taxon>Legionellales</taxon>
        <taxon>Legionellaceae</taxon>
        <taxon>Legionella</taxon>
    </lineage>
</organism>
<evidence type="ECO:0000256" key="7">
    <source>
        <dbReference type="HAMAP-Rule" id="MF_01153"/>
    </source>
</evidence>
<keyword evidence="2 7" id="KW-0997">Cell inner membrane</keyword>
<proteinExistence type="inferred from homology"/>
<evidence type="ECO:0000256" key="1">
    <source>
        <dbReference type="ARBA" id="ARBA00022475"/>
    </source>
</evidence>
<dbReference type="AlphaFoldDB" id="A0A0W0WFE9"/>
<keyword evidence="3 7" id="KW-0812">Transmembrane</keyword>
<evidence type="ECO:0000259" key="9">
    <source>
        <dbReference type="PROSITE" id="PS50076"/>
    </source>
</evidence>
<dbReference type="CDD" id="cd06257">
    <property type="entry name" value="DnaJ"/>
    <property type="match status" value="1"/>
</dbReference>
<dbReference type="SUPFAM" id="SSF46565">
    <property type="entry name" value="Chaperone J-domain"/>
    <property type="match status" value="1"/>
</dbReference>
<accession>A0A0W0WFE9</accession>
<comment type="subcellular location">
    <subcellularLocation>
        <location evidence="7">Cell inner membrane</location>
        <topology evidence="7">Single-pass type III membrane protein</topology>
    </subcellularLocation>
</comment>
<dbReference type="HAMAP" id="MF_01153">
    <property type="entry name" value="DjlA"/>
    <property type="match status" value="1"/>
</dbReference>
<comment type="subunit">
    <text evidence="7">Homodimer.</text>
</comment>
<dbReference type="InterPro" id="IPR036869">
    <property type="entry name" value="J_dom_sf"/>
</dbReference>
<evidence type="ECO:0000256" key="5">
    <source>
        <dbReference type="ARBA" id="ARBA00023136"/>
    </source>
</evidence>
<evidence type="ECO:0000313" key="10">
    <source>
        <dbReference type="EMBL" id="KTD31076.1"/>
    </source>
</evidence>
<dbReference type="STRING" id="466.Lmac_0379"/>
<gene>
    <name evidence="7" type="primary">djlA</name>
    <name evidence="10" type="ORF">Lmac_0379</name>
</gene>
<evidence type="ECO:0000313" key="11">
    <source>
        <dbReference type="Proteomes" id="UP000054908"/>
    </source>
</evidence>
<keyword evidence="6 7" id="KW-0143">Chaperone</keyword>
<keyword evidence="1 7" id="KW-1003">Cell membrane</keyword>
<dbReference type="Gene3D" id="1.10.287.110">
    <property type="entry name" value="DnaJ domain"/>
    <property type="match status" value="1"/>
</dbReference>
<sequence length="292" mass="34012">MNLRQFFTRSQWWGKLICAFLGYLIGGSAGALFGLLIGNFFDRALMEHFSRPDWHYYSEKQEYVQKTFFEATFSVIGYIAKSDGRVSEQEIKMAKALMDEMRLNRKQKLEAQRLFNEGKKITFDLVDTLNALENACRDNPDLLKLFLDIQYRAAMTDGLSERKIQAVDSVFRRLGYAPLRDQFRFYEDFGFQKASQSSGSQRSYSYNRSRAYQNSGNYQKPQDSLAHAYAILELNQNANKQEVKRAYRRLISRNHPDKLIAQGLPEEMIKKANDKTQKITKAYEQICLSKGW</sequence>
<dbReference type="GO" id="GO:0051087">
    <property type="term" value="F:protein-folding chaperone binding"/>
    <property type="evidence" value="ECO:0007669"/>
    <property type="project" value="InterPro"/>
</dbReference>
<comment type="domain">
    <text evidence="7">The transmembrane domain is a dimerization domain.</text>
</comment>
<dbReference type="SUPFAM" id="SSF158682">
    <property type="entry name" value="TerB-like"/>
    <property type="match status" value="1"/>
</dbReference>
<evidence type="ECO:0000256" key="4">
    <source>
        <dbReference type="ARBA" id="ARBA00022989"/>
    </source>
</evidence>
<keyword evidence="4 7" id="KW-1133">Transmembrane helix</keyword>
<dbReference type="InterPro" id="IPR007791">
    <property type="entry name" value="DjlA_N"/>
</dbReference>
<dbReference type="SMART" id="SM00271">
    <property type="entry name" value="DnaJ"/>
    <property type="match status" value="1"/>
</dbReference>
<dbReference type="Gene3D" id="1.10.3680.10">
    <property type="entry name" value="TerB-like"/>
    <property type="match status" value="1"/>
</dbReference>
<feature type="topological domain" description="Cytoplasmic" evidence="7">
    <location>
        <begin position="40"/>
        <end position="292"/>
    </location>
</feature>
<keyword evidence="11" id="KW-1185">Reference proteome</keyword>
<dbReference type="PATRIC" id="fig|466.6.peg.406"/>
<dbReference type="NCBIfam" id="NF006948">
    <property type="entry name" value="PRK09430.1"/>
    <property type="match status" value="1"/>
</dbReference>
<reference evidence="10 11" key="1">
    <citation type="submission" date="2015-11" db="EMBL/GenBank/DDBJ databases">
        <title>Genomic analysis of 38 Legionella species identifies large and diverse effector repertoires.</title>
        <authorList>
            <person name="Burstein D."/>
            <person name="Amaro F."/>
            <person name="Zusman T."/>
            <person name="Lifshitz Z."/>
            <person name="Cohen O."/>
            <person name="Gilbert J.A."/>
            <person name="Pupko T."/>
            <person name="Shuman H.A."/>
            <person name="Segal G."/>
        </authorList>
    </citation>
    <scope>NUCLEOTIDE SEQUENCE [LARGE SCALE GENOMIC DNA]</scope>
    <source>
        <strain evidence="10 11">PX-1-G2-E2</strain>
    </source>
</reference>
<dbReference type="InterPro" id="IPR050817">
    <property type="entry name" value="DjlA_DnaK_co-chaperone"/>
</dbReference>
<dbReference type="InterPro" id="IPR001623">
    <property type="entry name" value="DnaJ_domain"/>
</dbReference>
<dbReference type="RefSeq" id="WP_058451208.1">
    <property type="nucleotide sequence ID" value="NZ_CAAAIB010000006.1"/>
</dbReference>
<dbReference type="PRINTS" id="PR00625">
    <property type="entry name" value="JDOMAIN"/>
</dbReference>
<dbReference type="PROSITE" id="PS50076">
    <property type="entry name" value="DNAJ_2"/>
    <property type="match status" value="1"/>
</dbReference>
<evidence type="ECO:0000256" key="8">
    <source>
        <dbReference type="SAM" id="Phobius"/>
    </source>
</evidence>
<dbReference type="Pfam" id="PF00226">
    <property type="entry name" value="DnaJ"/>
    <property type="match status" value="1"/>
</dbReference>
<feature type="domain" description="J" evidence="9">
    <location>
        <begin position="227"/>
        <end position="291"/>
    </location>
</feature>
<dbReference type="PANTHER" id="PTHR24074">
    <property type="entry name" value="CO-CHAPERONE PROTEIN DJLA"/>
    <property type="match status" value="1"/>
</dbReference>
<keyword evidence="10" id="KW-0346">Stress response</keyword>
<evidence type="ECO:0000256" key="2">
    <source>
        <dbReference type="ARBA" id="ARBA00022519"/>
    </source>
</evidence>
<evidence type="ECO:0000256" key="3">
    <source>
        <dbReference type="ARBA" id="ARBA00022692"/>
    </source>
</evidence>
<evidence type="ECO:0000256" key="6">
    <source>
        <dbReference type="ARBA" id="ARBA00023186"/>
    </source>
</evidence>
<dbReference type="OrthoDB" id="9782583at2"/>
<keyword evidence="5 7" id="KW-0472">Membrane</keyword>
<dbReference type="InterPro" id="IPR023749">
    <property type="entry name" value="DjlA"/>
</dbReference>